<dbReference type="OrthoDB" id="27198at2759"/>
<accession>A0A9P5N4Y2</accession>
<organism evidence="4 5">
    <name type="scientific">Russula ochroleuca</name>
    <dbReference type="NCBI Taxonomy" id="152965"/>
    <lineage>
        <taxon>Eukaryota</taxon>
        <taxon>Fungi</taxon>
        <taxon>Dikarya</taxon>
        <taxon>Basidiomycota</taxon>
        <taxon>Agaricomycotina</taxon>
        <taxon>Agaricomycetes</taxon>
        <taxon>Russulales</taxon>
        <taxon>Russulaceae</taxon>
        <taxon>Russula</taxon>
    </lineage>
</organism>
<proteinExistence type="predicted"/>
<dbReference type="GO" id="GO:0045116">
    <property type="term" value="P:protein neddylation"/>
    <property type="evidence" value="ECO:0007669"/>
    <property type="project" value="TreeGrafter"/>
</dbReference>
<feature type="domain" description="DCUN1" evidence="3">
    <location>
        <begin position="113"/>
        <end position="345"/>
    </location>
</feature>
<keyword evidence="2" id="KW-1133">Transmembrane helix</keyword>
<reference evidence="4" key="2">
    <citation type="journal article" date="2020" name="Nat. Commun.">
        <title>Large-scale genome sequencing of mycorrhizal fungi provides insights into the early evolution of symbiotic traits.</title>
        <authorList>
            <person name="Miyauchi S."/>
            <person name="Kiss E."/>
            <person name="Kuo A."/>
            <person name="Drula E."/>
            <person name="Kohler A."/>
            <person name="Sanchez-Garcia M."/>
            <person name="Morin E."/>
            <person name="Andreopoulos B."/>
            <person name="Barry K.W."/>
            <person name="Bonito G."/>
            <person name="Buee M."/>
            <person name="Carver A."/>
            <person name="Chen C."/>
            <person name="Cichocki N."/>
            <person name="Clum A."/>
            <person name="Culley D."/>
            <person name="Crous P.W."/>
            <person name="Fauchery L."/>
            <person name="Girlanda M."/>
            <person name="Hayes R.D."/>
            <person name="Keri Z."/>
            <person name="LaButti K."/>
            <person name="Lipzen A."/>
            <person name="Lombard V."/>
            <person name="Magnuson J."/>
            <person name="Maillard F."/>
            <person name="Murat C."/>
            <person name="Nolan M."/>
            <person name="Ohm R.A."/>
            <person name="Pangilinan J."/>
            <person name="Pereira M.F."/>
            <person name="Perotto S."/>
            <person name="Peter M."/>
            <person name="Pfister S."/>
            <person name="Riley R."/>
            <person name="Sitrit Y."/>
            <person name="Stielow J.B."/>
            <person name="Szollosi G."/>
            <person name="Zifcakova L."/>
            <person name="Stursova M."/>
            <person name="Spatafora J.W."/>
            <person name="Tedersoo L."/>
            <person name="Vaario L.M."/>
            <person name="Yamada A."/>
            <person name="Yan M."/>
            <person name="Wang P."/>
            <person name="Xu J."/>
            <person name="Bruns T."/>
            <person name="Baldrian P."/>
            <person name="Vilgalys R."/>
            <person name="Dunand C."/>
            <person name="Henrissat B."/>
            <person name="Grigoriev I.V."/>
            <person name="Hibbett D."/>
            <person name="Nagy L.G."/>
            <person name="Martin F.M."/>
        </authorList>
    </citation>
    <scope>NUCLEOTIDE SEQUENCE</scope>
    <source>
        <strain evidence="4">Prilba</strain>
    </source>
</reference>
<comment type="function">
    <text evidence="1">Neddylation of cullins play an essential role in the regulation of SCF-type complexes activity.</text>
</comment>
<keyword evidence="2" id="KW-0812">Transmembrane</keyword>
<dbReference type="Gene3D" id="1.10.238.200">
    <property type="entry name" value="Cullin, PONY binding domain"/>
    <property type="match status" value="1"/>
</dbReference>
<dbReference type="AlphaFoldDB" id="A0A9P5N4Y2"/>
<dbReference type="Gene3D" id="1.10.238.10">
    <property type="entry name" value="EF-hand"/>
    <property type="match status" value="1"/>
</dbReference>
<evidence type="ECO:0000313" key="5">
    <source>
        <dbReference type="Proteomes" id="UP000759537"/>
    </source>
</evidence>
<dbReference type="GO" id="GO:0032182">
    <property type="term" value="F:ubiquitin-like protein binding"/>
    <property type="evidence" value="ECO:0007669"/>
    <property type="project" value="TreeGrafter"/>
</dbReference>
<dbReference type="PANTHER" id="PTHR12281:SF31">
    <property type="entry name" value="DCN1-LIKE PROTEIN 3"/>
    <property type="match status" value="1"/>
</dbReference>
<dbReference type="Pfam" id="PF03556">
    <property type="entry name" value="Cullin_binding"/>
    <property type="match status" value="1"/>
</dbReference>
<dbReference type="InterPro" id="IPR042460">
    <property type="entry name" value="DCN1-like_PONY"/>
</dbReference>
<reference evidence="4" key="1">
    <citation type="submission" date="2019-10" db="EMBL/GenBank/DDBJ databases">
        <authorList>
            <consortium name="DOE Joint Genome Institute"/>
            <person name="Kuo A."/>
            <person name="Miyauchi S."/>
            <person name="Kiss E."/>
            <person name="Drula E."/>
            <person name="Kohler A."/>
            <person name="Sanchez-Garcia M."/>
            <person name="Andreopoulos B."/>
            <person name="Barry K.W."/>
            <person name="Bonito G."/>
            <person name="Buee M."/>
            <person name="Carver A."/>
            <person name="Chen C."/>
            <person name="Cichocki N."/>
            <person name="Clum A."/>
            <person name="Culley D."/>
            <person name="Crous P.W."/>
            <person name="Fauchery L."/>
            <person name="Girlanda M."/>
            <person name="Hayes R."/>
            <person name="Keri Z."/>
            <person name="LaButti K."/>
            <person name="Lipzen A."/>
            <person name="Lombard V."/>
            <person name="Magnuson J."/>
            <person name="Maillard F."/>
            <person name="Morin E."/>
            <person name="Murat C."/>
            <person name="Nolan M."/>
            <person name="Ohm R."/>
            <person name="Pangilinan J."/>
            <person name="Pereira M."/>
            <person name="Perotto S."/>
            <person name="Peter M."/>
            <person name="Riley R."/>
            <person name="Sitrit Y."/>
            <person name="Stielow B."/>
            <person name="Szollosi G."/>
            <person name="Zifcakova L."/>
            <person name="Stursova M."/>
            <person name="Spatafora J.W."/>
            <person name="Tedersoo L."/>
            <person name="Vaario L.-M."/>
            <person name="Yamada A."/>
            <person name="Yan M."/>
            <person name="Wang P."/>
            <person name="Xu J."/>
            <person name="Bruns T."/>
            <person name="Baldrian P."/>
            <person name="Vilgalys R."/>
            <person name="Henrissat B."/>
            <person name="Grigoriev I.V."/>
            <person name="Hibbett D."/>
            <person name="Nagy L.G."/>
            <person name="Martin F.M."/>
        </authorList>
    </citation>
    <scope>NUCLEOTIDE SEQUENCE</scope>
    <source>
        <strain evidence="4">Prilba</strain>
    </source>
</reference>
<protein>
    <recommendedName>
        <fullName evidence="1">Defective in cullin neddylation protein</fullName>
    </recommendedName>
</protein>
<name>A0A9P5N4Y2_9AGAM</name>
<keyword evidence="2" id="KW-0472">Membrane</keyword>
<dbReference type="EMBL" id="WHVB01000001">
    <property type="protein sequence ID" value="KAF8486798.1"/>
    <property type="molecule type" value="Genomic_DNA"/>
</dbReference>
<evidence type="ECO:0000259" key="3">
    <source>
        <dbReference type="PROSITE" id="PS51229"/>
    </source>
</evidence>
<dbReference type="InterPro" id="IPR005176">
    <property type="entry name" value="PONY_dom"/>
</dbReference>
<dbReference type="PANTHER" id="PTHR12281">
    <property type="entry name" value="RP42 RELATED"/>
    <property type="match status" value="1"/>
</dbReference>
<dbReference type="GO" id="GO:0031624">
    <property type="term" value="F:ubiquitin conjugating enzyme binding"/>
    <property type="evidence" value="ECO:0007669"/>
    <property type="project" value="TreeGrafter"/>
</dbReference>
<dbReference type="GO" id="GO:0097602">
    <property type="term" value="F:cullin family protein binding"/>
    <property type="evidence" value="ECO:0007669"/>
    <property type="project" value="TreeGrafter"/>
</dbReference>
<comment type="caution">
    <text evidence="4">The sequence shown here is derived from an EMBL/GenBank/DDBJ whole genome shotgun (WGS) entry which is preliminary data.</text>
</comment>
<evidence type="ECO:0000256" key="1">
    <source>
        <dbReference type="RuleBase" id="RU410713"/>
    </source>
</evidence>
<dbReference type="Proteomes" id="UP000759537">
    <property type="component" value="Unassembled WGS sequence"/>
</dbReference>
<evidence type="ECO:0000256" key="2">
    <source>
        <dbReference type="SAM" id="Phobius"/>
    </source>
</evidence>
<evidence type="ECO:0000313" key="4">
    <source>
        <dbReference type="EMBL" id="KAF8486798.1"/>
    </source>
</evidence>
<gene>
    <name evidence="4" type="ORF">DFH94DRAFT_1748</name>
</gene>
<sequence>MIVSLLLTPPVPITLSISIVFWTTLLSLFIAVSISFLKNFTMSRLSRKDSDLREFVRVTGATYVPMFSPPLSTCINMSNASSSREARRYLDKHLRLDTALQSYMNTRENVPTPSSSELEKLFNKYKGMQLLPVCPGPPFSHIPPSDRIDDDITVDGTLNLCSDLGVDPEDVVLLAVACELKSPSVGRWRKTSWIQGWKGLGVESFEGMKTSIPRLRKKLAADPDYFRRVYLYTFEFARSEGQRSLGIELAQAFWSLLLPFGLKGGALHIQDYGGGNDLSKVNGGWTEVHTQLWYEFLKEKNIKGISKDTWAMFLIFLRTIDAMFETYDMEAAWPSTIDDFVEWARERLKAQDAGFT</sequence>
<dbReference type="GO" id="GO:0000151">
    <property type="term" value="C:ubiquitin ligase complex"/>
    <property type="evidence" value="ECO:0007669"/>
    <property type="project" value="TreeGrafter"/>
</dbReference>
<dbReference type="InterPro" id="IPR014764">
    <property type="entry name" value="DCN-prot"/>
</dbReference>
<keyword evidence="5" id="KW-1185">Reference proteome</keyword>
<dbReference type="PROSITE" id="PS51229">
    <property type="entry name" value="DCUN1"/>
    <property type="match status" value="1"/>
</dbReference>
<feature type="transmembrane region" description="Helical" evidence="2">
    <location>
        <begin position="13"/>
        <end position="37"/>
    </location>
</feature>